<evidence type="ECO:0000256" key="4">
    <source>
        <dbReference type="ARBA" id="ARBA00023163"/>
    </source>
</evidence>
<evidence type="ECO:0000256" key="3">
    <source>
        <dbReference type="ARBA" id="ARBA00023125"/>
    </source>
</evidence>
<evidence type="ECO:0000256" key="1">
    <source>
        <dbReference type="ARBA" id="ARBA00009437"/>
    </source>
</evidence>
<name>A0A4R3L6X4_9BURK</name>
<dbReference type="Proteomes" id="UP000295536">
    <property type="component" value="Unassembled WGS sequence"/>
</dbReference>
<evidence type="ECO:0000313" key="6">
    <source>
        <dbReference type="EMBL" id="TCS95202.1"/>
    </source>
</evidence>
<dbReference type="InterPro" id="IPR036388">
    <property type="entry name" value="WH-like_DNA-bd_sf"/>
</dbReference>
<dbReference type="GO" id="GO:0003700">
    <property type="term" value="F:DNA-binding transcription factor activity"/>
    <property type="evidence" value="ECO:0007669"/>
    <property type="project" value="InterPro"/>
</dbReference>
<dbReference type="PROSITE" id="PS50931">
    <property type="entry name" value="HTH_LYSR"/>
    <property type="match status" value="1"/>
</dbReference>
<gene>
    <name evidence="7" type="primary">yhaJ</name>
    <name evidence="6" type="ORF">EDC36_11638</name>
    <name evidence="7" type="ORF">Tigna_02242</name>
</gene>
<organism evidence="6 8">
    <name type="scientific">Tepidimonas ignava</name>
    <dbReference type="NCBI Taxonomy" id="114249"/>
    <lineage>
        <taxon>Bacteria</taxon>
        <taxon>Pseudomonadati</taxon>
        <taxon>Pseudomonadota</taxon>
        <taxon>Betaproteobacteria</taxon>
        <taxon>Burkholderiales</taxon>
        <taxon>Tepidimonas</taxon>
    </lineage>
</organism>
<dbReference type="Pfam" id="PF00126">
    <property type="entry name" value="HTH_1"/>
    <property type="match status" value="1"/>
</dbReference>
<proteinExistence type="inferred from homology"/>
<evidence type="ECO:0000313" key="7">
    <source>
        <dbReference type="EMBL" id="TSE19349.1"/>
    </source>
</evidence>
<protein>
    <submittedName>
        <fullName evidence="7">HTH-type transcriptional regulator YhaJ</fullName>
    </submittedName>
    <submittedName>
        <fullName evidence="6">Molybdate transport repressor ModE-like protein</fullName>
    </submittedName>
</protein>
<dbReference type="EMBL" id="SMAH01000016">
    <property type="protein sequence ID" value="TCS95202.1"/>
    <property type="molecule type" value="Genomic_DNA"/>
</dbReference>
<dbReference type="Gene3D" id="1.10.10.10">
    <property type="entry name" value="Winged helix-like DNA-binding domain superfamily/Winged helix DNA-binding domain"/>
    <property type="match status" value="1"/>
</dbReference>
<keyword evidence="9" id="KW-1185">Reference proteome</keyword>
<accession>A0A4R3L6X4</accession>
<dbReference type="RefSeq" id="WP_132963404.1">
    <property type="nucleotide sequence ID" value="NZ_SMAH01000016.1"/>
</dbReference>
<dbReference type="SUPFAM" id="SSF53850">
    <property type="entry name" value="Periplasmic binding protein-like II"/>
    <property type="match status" value="1"/>
</dbReference>
<dbReference type="PANTHER" id="PTHR30126">
    <property type="entry name" value="HTH-TYPE TRANSCRIPTIONAL REGULATOR"/>
    <property type="match status" value="1"/>
</dbReference>
<dbReference type="EMBL" id="VJNC01000017">
    <property type="protein sequence ID" value="TSE19349.1"/>
    <property type="molecule type" value="Genomic_DNA"/>
</dbReference>
<keyword evidence="2" id="KW-0805">Transcription regulation</keyword>
<dbReference type="AlphaFoldDB" id="A0A4R3L6X4"/>
<dbReference type="GO" id="GO:0000976">
    <property type="term" value="F:transcription cis-regulatory region binding"/>
    <property type="evidence" value="ECO:0007669"/>
    <property type="project" value="TreeGrafter"/>
</dbReference>
<evidence type="ECO:0000256" key="2">
    <source>
        <dbReference type="ARBA" id="ARBA00023015"/>
    </source>
</evidence>
<dbReference type="InterPro" id="IPR000847">
    <property type="entry name" value="LysR_HTH_N"/>
</dbReference>
<dbReference type="Proteomes" id="UP000315577">
    <property type="component" value="Unassembled WGS sequence"/>
</dbReference>
<dbReference type="Gene3D" id="3.40.190.290">
    <property type="match status" value="1"/>
</dbReference>
<dbReference type="OrthoDB" id="5293066at2"/>
<dbReference type="PANTHER" id="PTHR30126:SF4">
    <property type="entry name" value="LYSR FAMILY TRANSCRIPTIONAL REGULATOR"/>
    <property type="match status" value="1"/>
</dbReference>
<dbReference type="InterPro" id="IPR005119">
    <property type="entry name" value="LysR_subst-bd"/>
</dbReference>
<keyword evidence="3" id="KW-0238">DNA-binding</keyword>
<dbReference type="Pfam" id="PF03466">
    <property type="entry name" value="LysR_substrate"/>
    <property type="match status" value="1"/>
</dbReference>
<sequence length="324" mass="34729">MSIPQDPIPMPALGPQDMAMLAAVQRHGSLAAAARALGLVPSALTYRVRRLEEALDVLLLDRRGGRARPTPACEELLRAGTELLQAWEALAQRVRRIATGWEAELTIAADAVIDPRTLLELCERFAALGAPTRLRLRSETLSGTLQALLAGHADLALGVLLDGPVPAGVGCAPLGEVGFVFVVAPHHPLARATEPLTPQQIRAHRIVAVADSGVGGGLTYGVQPGQDVLTVPTMEWKLQAQLRGLGCGWLPQPLVQPYIDSGRLVACATTLPPRQARTGYAWHLGAAHPHPAPPGRALAWWLQQLADERTRTALLRCRPNAMLW</sequence>
<reference evidence="6 8" key="1">
    <citation type="submission" date="2019-03" db="EMBL/GenBank/DDBJ databases">
        <title>Genomic Encyclopedia of Type Strains, Phase IV (KMG-IV): sequencing the most valuable type-strain genomes for metagenomic binning, comparative biology and taxonomic classification.</title>
        <authorList>
            <person name="Goeker M."/>
        </authorList>
    </citation>
    <scope>NUCLEOTIDE SEQUENCE [LARGE SCALE GENOMIC DNA]</scope>
    <source>
        <strain evidence="6 8">DSM 12034</strain>
    </source>
</reference>
<dbReference type="SUPFAM" id="SSF46785">
    <property type="entry name" value="Winged helix' DNA-binding domain"/>
    <property type="match status" value="1"/>
</dbReference>
<keyword evidence="4" id="KW-0804">Transcription</keyword>
<feature type="domain" description="HTH lysR-type" evidence="5">
    <location>
        <begin position="13"/>
        <end position="70"/>
    </location>
</feature>
<evidence type="ECO:0000259" key="5">
    <source>
        <dbReference type="PROSITE" id="PS50931"/>
    </source>
</evidence>
<reference evidence="7 9" key="2">
    <citation type="submission" date="2019-07" db="EMBL/GenBank/DDBJ databases">
        <title>Tepidimonas ignava SPS-1037 draft genome.</title>
        <authorList>
            <person name="Da Costa M.S."/>
            <person name="Froufe H.J.C."/>
            <person name="Egas C."/>
            <person name="Albuquerque L."/>
        </authorList>
    </citation>
    <scope>NUCLEOTIDE SEQUENCE [LARGE SCALE GENOMIC DNA]</scope>
    <source>
        <strain evidence="7 9">SPS-1037</strain>
    </source>
</reference>
<comment type="similarity">
    <text evidence="1">Belongs to the LysR transcriptional regulatory family.</text>
</comment>
<evidence type="ECO:0000313" key="8">
    <source>
        <dbReference type="Proteomes" id="UP000295536"/>
    </source>
</evidence>
<evidence type="ECO:0000313" key="9">
    <source>
        <dbReference type="Proteomes" id="UP000315577"/>
    </source>
</evidence>
<dbReference type="InterPro" id="IPR036390">
    <property type="entry name" value="WH_DNA-bd_sf"/>
</dbReference>
<comment type="caution">
    <text evidence="6">The sequence shown here is derived from an EMBL/GenBank/DDBJ whole genome shotgun (WGS) entry which is preliminary data.</text>
</comment>